<evidence type="ECO:0000256" key="1">
    <source>
        <dbReference type="ARBA" id="ARBA00023125"/>
    </source>
</evidence>
<evidence type="ECO:0000259" key="3">
    <source>
        <dbReference type="PROSITE" id="PS50943"/>
    </source>
</evidence>
<dbReference type="AlphaFoldDB" id="A0AAW5K196"/>
<protein>
    <submittedName>
        <fullName evidence="4">Helix-turn-helix domain-containing protein</fullName>
    </submittedName>
</protein>
<feature type="domain" description="HTH cro/C1-type" evidence="3">
    <location>
        <begin position="10"/>
        <end position="64"/>
    </location>
</feature>
<dbReference type="CDD" id="cd00093">
    <property type="entry name" value="HTH_XRE"/>
    <property type="match status" value="1"/>
</dbReference>
<proteinExistence type="predicted"/>
<dbReference type="Pfam" id="PF01381">
    <property type="entry name" value="HTH_3"/>
    <property type="match status" value="1"/>
</dbReference>
<evidence type="ECO:0000313" key="5">
    <source>
        <dbReference type="Proteomes" id="UP001205919"/>
    </source>
</evidence>
<keyword evidence="5" id="KW-1185">Reference proteome</keyword>
<dbReference type="Gene3D" id="1.10.260.40">
    <property type="entry name" value="lambda repressor-like DNA-binding domains"/>
    <property type="match status" value="1"/>
</dbReference>
<dbReference type="InterPro" id="IPR001387">
    <property type="entry name" value="Cro/C1-type_HTH"/>
</dbReference>
<accession>A0AAW5K196</accession>
<gene>
    <name evidence="4" type="ORF">NE630_07185</name>
</gene>
<dbReference type="EMBL" id="JANFYT010000013">
    <property type="protein sequence ID" value="MCQ4814212.1"/>
    <property type="molecule type" value="Genomic_DNA"/>
</dbReference>
<dbReference type="SUPFAM" id="SSF47413">
    <property type="entry name" value="lambda repressor-like DNA-binding domains"/>
    <property type="match status" value="1"/>
</dbReference>
<reference evidence="4 5" key="1">
    <citation type="submission" date="2022-06" db="EMBL/GenBank/DDBJ databases">
        <title>Isolation of gut microbiota from human fecal samples.</title>
        <authorList>
            <person name="Pamer E.G."/>
            <person name="Barat B."/>
            <person name="Waligurski E."/>
            <person name="Medina S."/>
            <person name="Paddock L."/>
            <person name="Mostad J."/>
        </authorList>
    </citation>
    <scope>NUCLEOTIDE SEQUENCE [LARGE SCALE GENOMIC DNA]</scope>
    <source>
        <strain evidence="4 5">DFI.9.90</strain>
    </source>
</reference>
<dbReference type="Proteomes" id="UP001205919">
    <property type="component" value="Unassembled WGS sequence"/>
</dbReference>
<dbReference type="PANTHER" id="PTHR46558:SF4">
    <property type="entry name" value="DNA-BIDING PHAGE PROTEIN"/>
    <property type="match status" value="1"/>
</dbReference>
<comment type="caution">
    <text evidence="4">The sequence shown here is derived from an EMBL/GenBank/DDBJ whole genome shotgun (WGS) entry which is preliminary data.</text>
</comment>
<organism evidence="4 5">
    <name type="scientific">Cloacibacillus evryensis</name>
    <dbReference type="NCBI Taxonomy" id="508460"/>
    <lineage>
        <taxon>Bacteria</taxon>
        <taxon>Thermotogati</taxon>
        <taxon>Synergistota</taxon>
        <taxon>Synergistia</taxon>
        <taxon>Synergistales</taxon>
        <taxon>Synergistaceae</taxon>
        <taxon>Cloacibacillus</taxon>
    </lineage>
</organism>
<keyword evidence="1" id="KW-0238">DNA-binding</keyword>
<dbReference type="PROSITE" id="PS50943">
    <property type="entry name" value="HTH_CROC1"/>
    <property type="match status" value="1"/>
</dbReference>
<dbReference type="RefSeq" id="WP_008709902.1">
    <property type="nucleotide sequence ID" value="NZ_CABKQM010000005.1"/>
</dbReference>
<dbReference type="PANTHER" id="PTHR46558">
    <property type="entry name" value="TRACRIPTIONAL REGULATORY PROTEIN-RELATED-RELATED"/>
    <property type="match status" value="1"/>
</dbReference>
<name>A0AAW5K196_9BACT</name>
<sequence length="158" mass="17897">MSEILFSKRLVALRDSKKYSQVELSRIISVSRQTIVRWEANDTYPDVVLLMKLASALNTSVAYLMGETDDPSPIPTFVREKTVLDTTKKETESPDTSPQKRTPASIIKQIADINDALDQEAPFFEEEDIDIAKNLLKRCEKTLEKESSVRTEESKETA</sequence>
<dbReference type="GO" id="GO:0003677">
    <property type="term" value="F:DNA binding"/>
    <property type="evidence" value="ECO:0007669"/>
    <property type="project" value="UniProtKB-KW"/>
</dbReference>
<feature type="region of interest" description="Disordered" evidence="2">
    <location>
        <begin position="85"/>
        <end position="104"/>
    </location>
</feature>
<dbReference type="InterPro" id="IPR010982">
    <property type="entry name" value="Lambda_DNA-bd_dom_sf"/>
</dbReference>
<dbReference type="SMART" id="SM00530">
    <property type="entry name" value="HTH_XRE"/>
    <property type="match status" value="1"/>
</dbReference>
<evidence type="ECO:0000256" key="2">
    <source>
        <dbReference type="SAM" id="MobiDB-lite"/>
    </source>
</evidence>
<evidence type="ECO:0000313" key="4">
    <source>
        <dbReference type="EMBL" id="MCQ4814212.1"/>
    </source>
</evidence>